<dbReference type="AlphaFoldDB" id="A0A9P4NZI7"/>
<evidence type="ECO:0008006" key="3">
    <source>
        <dbReference type="Google" id="ProtNLM"/>
    </source>
</evidence>
<reference evidence="1" key="1">
    <citation type="journal article" date="2020" name="Stud. Mycol.">
        <title>101 Dothideomycetes genomes: a test case for predicting lifestyles and emergence of pathogens.</title>
        <authorList>
            <person name="Haridas S."/>
            <person name="Albert R."/>
            <person name="Binder M."/>
            <person name="Bloem J."/>
            <person name="Labutti K."/>
            <person name="Salamov A."/>
            <person name="Andreopoulos B."/>
            <person name="Baker S."/>
            <person name="Barry K."/>
            <person name="Bills G."/>
            <person name="Bluhm B."/>
            <person name="Cannon C."/>
            <person name="Castanera R."/>
            <person name="Culley D."/>
            <person name="Daum C."/>
            <person name="Ezra D."/>
            <person name="Gonzalez J."/>
            <person name="Henrissat B."/>
            <person name="Kuo A."/>
            <person name="Liang C."/>
            <person name="Lipzen A."/>
            <person name="Lutzoni F."/>
            <person name="Magnuson J."/>
            <person name="Mondo S."/>
            <person name="Nolan M."/>
            <person name="Ohm R."/>
            <person name="Pangilinan J."/>
            <person name="Park H.-J."/>
            <person name="Ramirez L."/>
            <person name="Alfaro M."/>
            <person name="Sun H."/>
            <person name="Tritt A."/>
            <person name="Yoshinaga Y."/>
            <person name="Zwiers L.-H."/>
            <person name="Turgeon B."/>
            <person name="Goodwin S."/>
            <person name="Spatafora J."/>
            <person name="Crous P."/>
            <person name="Grigoriev I."/>
        </authorList>
    </citation>
    <scope>NUCLEOTIDE SEQUENCE</scope>
    <source>
        <strain evidence="1">CBS 130266</strain>
    </source>
</reference>
<name>A0A9P4NZI7_9PEZI</name>
<protein>
    <recommendedName>
        <fullName evidence="3">SnoaL-like domain-containing protein</fullName>
    </recommendedName>
</protein>
<dbReference type="EMBL" id="MU007018">
    <property type="protein sequence ID" value="KAF2434118.1"/>
    <property type="molecule type" value="Genomic_DNA"/>
</dbReference>
<gene>
    <name evidence="1" type="ORF">EJ08DRAFT_24099</name>
</gene>
<dbReference type="Proteomes" id="UP000800235">
    <property type="component" value="Unassembled WGS sequence"/>
</dbReference>
<dbReference type="OrthoDB" id="5411673at2759"/>
<evidence type="ECO:0000313" key="1">
    <source>
        <dbReference type="EMBL" id="KAF2434118.1"/>
    </source>
</evidence>
<accession>A0A9P4NZI7</accession>
<organism evidence="1 2">
    <name type="scientific">Tothia fuscella</name>
    <dbReference type="NCBI Taxonomy" id="1048955"/>
    <lineage>
        <taxon>Eukaryota</taxon>
        <taxon>Fungi</taxon>
        <taxon>Dikarya</taxon>
        <taxon>Ascomycota</taxon>
        <taxon>Pezizomycotina</taxon>
        <taxon>Dothideomycetes</taxon>
        <taxon>Pleosporomycetidae</taxon>
        <taxon>Venturiales</taxon>
        <taxon>Cylindrosympodiaceae</taxon>
        <taxon>Tothia</taxon>
    </lineage>
</organism>
<proteinExistence type="predicted"/>
<evidence type="ECO:0000313" key="2">
    <source>
        <dbReference type="Proteomes" id="UP000800235"/>
    </source>
</evidence>
<sequence>MSPKLKITKAYLANYIQSVAVGQPTKEAVQQDLDPFLSLEYTINRGGVEQDYAENLAHIARTRAVIADFKFEMYDFVCDELAGTFASRNHSFVTGVDGEKVTLEVVLFGTFNREGKFTHIYERLVENGSKKKD</sequence>
<comment type="caution">
    <text evidence="1">The sequence shown here is derived from an EMBL/GenBank/DDBJ whole genome shotgun (WGS) entry which is preliminary data.</text>
</comment>
<keyword evidence="2" id="KW-1185">Reference proteome</keyword>